<feature type="domain" description="4Fe-4S ferredoxin-type" evidence="12">
    <location>
        <begin position="29"/>
        <end position="56"/>
    </location>
</feature>
<reference evidence="13 14" key="2">
    <citation type="submission" date="2024-06" db="EMBL/GenBank/DDBJ databases">
        <title>Caproicibacterium argilliputei sp. nov, a novel caproic acid producing anaerobic bacterium isolated from pit mud.</title>
        <authorList>
            <person name="Xia S."/>
        </authorList>
    </citation>
    <scope>NUCLEOTIDE SEQUENCE [LARGE SCALE GENOMIC DNA]</scope>
    <source>
        <strain evidence="13 14">ZCY20-5</strain>
    </source>
</reference>
<name>A0AA97DBC3_9FIRM</name>
<evidence type="ECO:0000256" key="7">
    <source>
        <dbReference type="ARBA" id="ARBA00022737"/>
    </source>
</evidence>
<dbReference type="AlphaFoldDB" id="A0AA97DBC3"/>
<keyword evidence="7" id="KW-0677">Repeat</keyword>
<protein>
    <recommendedName>
        <fullName evidence="3 11">Ferredoxin</fullName>
    </recommendedName>
</protein>
<dbReference type="PROSITE" id="PS51379">
    <property type="entry name" value="4FE4S_FER_2"/>
    <property type="match status" value="2"/>
</dbReference>
<dbReference type="PROSITE" id="PS00198">
    <property type="entry name" value="4FE4S_FER_1"/>
    <property type="match status" value="2"/>
</dbReference>
<proteinExistence type="predicted"/>
<dbReference type="PANTHER" id="PTHR42859:SF10">
    <property type="entry name" value="DIMETHYLSULFOXIDE REDUCTASE CHAIN B"/>
    <property type="match status" value="1"/>
</dbReference>
<dbReference type="Pfam" id="PF12838">
    <property type="entry name" value="Fer4_7"/>
    <property type="match status" value="1"/>
</dbReference>
<evidence type="ECO:0000256" key="6">
    <source>
        <dbReference type="ARBA" id="ARBA00022723"/>
    </source>
</evidence>
<dbReference type="PRINTS" id="PR00354">
    <property type="entry name" value="7FE8SFRDOXIN"/>
</dbReference>
<dbReference type="InterPro" id="IPR050294">
    <property type="entry name" value="RnfB_subfamily"/>
</dbReference>
<dbReference type="FunFam" id="3.30.70.20:FF:000045">
    <property type="entry name" value="Ferredoxin, 4Fe-4S"/>
    <property type="match status" value="1"/>
</dbReference>
<dbReference type="InterPro" id="IPR000813">
    <property type="entry name" value="7Fe_ferredoxin"/>
</dbReference>
<keyword evidence="8 11" id="KW-0249">Electron transport</keyword>
<dbReference type="KEGG" id="carl:PXC00_00175"/>
<keyword evidence="5 11" id="KW-0004">4Fe-4S</keyword>
<dbReference type="InterPro" id="IPR017896">
    <property type="entry name" value="4Fe4S_Fe-S-bd"/>
</dbReference>
<dbReference type="Gene3D" id="3.30.70.20">
    <property type="match status" value="1"/>
</dbReference>
<evidence type="ECO:0000256" key="11">
    <source>
        <dbReference type="RuleBase" id="RU365098"/>
    </source>
</evidence>
<evidence type="ECO:0000256" key="2">
    <source>
        <dbReference type="ARBA" id="ARBA00003532"/>
    </source>
</evidence>
<dbReference type="InterPro" id="IPR017900">
    <property type="entry name" value="4Fe4S_Fe_S_CS"/>
</dbReference>
<dbReference type="EMBL" id="CP135996">
    <property type="protein sequence ID" value="WOC32316.1"/>
    <property type="molecule type" value="Genomic_DNA"/>
</dbReference>
<evidence type="ECO:0000256" key="9">
    <source>
        <dbReference type="ARBA" id="ARBA00023004"/>
    </source>
</evidence>
<reference evidence="14" key="3">
    <citation type="submission" date="2024-06" db="EMBL/GenBank/DDBJ databases">
        <authorList>
            <person name="Zeng C."/>
        </authorList>
    </citation>
    <scope>NUCLEOTIDE SEQUENCE [LARGE SCALE GENOMIC DNA]</scope>
    <source>
        <strain evidence="14">ZCY20-5</strain>
    </source>
</reference>
<dbReference type="SUPFAM" id="SSF54862">
    <property type="entry name" value="4Fe-4S ferredoxins"/>
    <property type="match status" value="1"/>
</dbReference>
<keyword evidence="14" id="KW-1185">Reference proteome</keyword>
<evidence type="ECO:0000256" key="5">
    <source>
        <dbReference type="ARBA" id="ARBA00022485"/>
    </source>
</evidence>
<evidence type="ECO:0000256" key="10">
    <source>
        <dbReference type="ARBA" id="ARBA00023014"/>
    </source>
</evidence>
<evidence type="ECO:0000259" key="12">
    <source>
        <dbReference type="PROSITE" id="PS51379"/>
    </source>
</evidence>
<evidence type="ECO:0000256" key="3">
    <source>
        <dbReference type="ARBA" id="ARBA00013529"/>
    </source>
</evidence>
<dbReference type="Proteomes" id="UP001300604">
    <property type="component" value="Chromosome"/>
</dbReference>
<dbReference type="GO" id="GO:0046872">
    <property type="term" value="F:metal ion binding"/>
    <property type="evidence" value="ECO:0007669"/>
    <property type="project" value="UniProtKB-UniRule"/>
</dbReference>
<evidence type="ECO:0000313" key="13">
    <source>
        <dbReference type="EMBL" id="WOC32316.1"/>
    </source>
</evidence>
<dbReference type="GO" id="GO:0051539">
    <property type="term" value="F:4 iron, 4 sulfur cluster binding"/>
    <property type="evidence" value="ECO:0007669"/>
    <property type="project" value="UniProtKB-UniRule"/>
</dbReference>
<evidence type="ECO:0000256" key="4">
    <source>
        <dbReference type="ARBA" id="ARBA00022448"/>
    </source>
</evidence>
<evidence type="ECO:0000256" key="1">
    <source>
        <dbReference type="ARBA" id="ARBA00001966"/>
    </source>
</evidence>
<dbReference type="PANTHER" id="PTHR42859">
    <property type="entry name" value="OXIDOREDUCTASE"/>
    <property type="match status" value="1"/>
</dbReference>
<keyword evidence="10 11" id="KW-0411">Iron-sulfur</keyword>
<sequence length="56" mass="5577">MAYQIGSECISCGACAAECPVNAISEGDGKYEINEDTCISCGSCAGVCPVGAPKEA</sequence>
<reference evidence="14" key="1">
    <citation type="submission" date="2024-06" db="EMBL/GenBank/DDBJ databases">
        <title>Caproicibacterium argilliputei sp. nov, a novel caproic acid producing anaerobic bacterium isolated from pit mud.</title>
        <authorList>
            <person name="Zeng C."/>
        </authorList>
    </citation>
    <scope>NUCLEOTIDE SEQUENCE [LARGE SCALE GENOMIC DNA]</scope>
    <source>
        <strain evidence="14">ZCY20-5</strain>
    </source>
</reference>
<gene>
    <name evidence="13" type="ORF">PXC00_00175</name>
</gene>
<feature type="domain" description="4Fe-4S ferredoxin-type" evidence="12">
    <location>
        <begin position="1"/>
        <end position="28"/>
    </location>
</feature>
<dbReference type="RefSeq" id="WP_275845872.1">
    <property type="nucleotide sequence ID" value="NZ_CP135996.1"/>
</dbReference>
<accession>A0AA97DBC3</accession>
<dbReference type="GO" id="GO:0009055">
    <property type="term" value="F:electron transfer activity"/>
    <property type="evidence" value="ECO:0007669"/>
    <property type="project" value="UniProtKB-UniRule"/>
</dbReference>
<evidence type="ECO:0000256" key="8">
    <source>
        <dbReference type="ARBA" id="ARBA00022982"/>
    </source>
</evidence>
<comment type="function">
    <text evidence="2 11">Ferredoxins are iron-sulfur proteins that transfer electrons in a wide variety of metabolic reactions.</text>
</comment>
<evidence type="ECO:0000313" key="14">
    <source>
        <dbReference type="Proteomes" id="UP001300604"/>
    </source>
</evidence>
<organism evidence="13 14">
    <name type="scientific">Caproicibacterium argilliputei</name>
    <dbReference type="NCBI Taxonomy" id="3030016"/>
    <lineage>
        <taxon>Bacteria</taxon>
        <taxon>Bacillati</taxon>
        <taxon>Bacillota</taxon>
        <taxon>Clostridia</taxon>
        <taxon>Eubacteriales</taxon>
        <taxon>Oscillospiraceae</taxon>
        <taxon>Caproicibacterium</taxon>
    </lineage>
</organism>
<comment type="cofactor">
    <cofactor evidence="1 11">
        <name>[4Fe-4S] cluster</name>
        <dbReference type="ChEBI" id="CHEBI:49883"/>
    </cofactor>
</comment>
<keyword evidence="4 11" id="KW-0813">Transport</keyword>
<keyword evidence="6 11" id="KW-0479">Metal-binding</keyword>
<keyword evidence="9 11" id="KW-0408">Iron</keyword>